<accession>A0A195CQH0</accession>
<dbReference type="PANTHER" id="PTHR11567:SF211">
    <property type="entry name" value="PROSTATIC ACID PHOSPHATASE"/>
    <property type="match status" value="1"/>
</dbReference>
<comment type="similarity">
    <text evidence="2">Belongs to the histidine acid phosphatase family.</text>
</comment>
<evidence type="ECO:0000256" key="3">
    <source>
        <dbReference type="ARBA" id="ARBA00012646"/>
    </source>
</evidence>
<evidence type="ECO:0000256" key="4">
    <source>
        <dbReference type="ARBA" id="ARBA00022729"/>
    </source>
</evidence>
<evidence type="ECO:0000313" key="9">
    <source>
        <dbReference type="EMBL" id="KYN02993.1"/>
    </source>
</evidence>
<evidence type="ECO:0000256" key="8">
    <source>
        <dbReference type="SAM" id="SignalP"/>
    </source>
</evidence>
<dbReference type="InterPro" id="IPR050645">
    <property type="entry name" value="Histidine_acid_phosphatase"/>
</dbReference>
<comment type="catalytic activity">
    <reaction evidence="1">
        <text>a phosphate monoester + H2O = an alcohol + phosphate</text>
        <dbReference type="Rhea" id="RHEA:15017"/>
        <dbReference type="ChEBI" id="CHEBI:15377"/>
        <dbReference type="ChEBI" id="CHEBI:30879"/>
        <dbReference type="ChEBI" id="CHEBI:43474"/>
        <dbReference type="ChEBI" id="CHEBI:67140"/>
        <dbReference type="EC" id="3.1.3.2"/>
    </reaction>
</comment>
<dbReference type="AlphaFoldDB" id="A0A195CQH0"/>
<sequence>MAKFYLLSIALIFHSCLFAASRTLSDIRKRNSDVADDYLTLRLVSTVFRHGDRTMDRKNREYYPNDPYNFRNFYPVGDGELTNAGKKRAYELGLLLRDKYENFIGNLYYPPNVYARSTWISRTKMTLQLVLAGLFPPEDIQKWNSELSWQPVDMIYFPMNEDDLLFSMKCSEYNKAYKNVLQNAEVKKKIKQFEDLMKITSQYTGNNITSLVDLVSLYNILYAESSMGLTLPKWTQDIFPNGKLLDAALLFFELLSVLLNRLINDMDKVINGTLNRRINLFSGHDINVSALLLALNISKHHFPQYTSCVIIELHEKNKKYFVKVLYYLGIPPKIIEVNISGCEVFCPYDKFIELTKSTTKAFEQPCHLGNFTSSDDMFKS</sequence>
<dbReference type="STRING" id="456900.A0A195CQH0"/>
<dbReference type="GO" id="GO:0003993">
    <property type="term" value="F:acid phosphatase activity"/>
    <property type="evidence" value="ECO:0007669"/>
    <property type="project" value="UniProtKB-EC"/>
</dbReference>
<keyword evidence="4 8" id="KW-0732">Signal</keyword>
<organism evidence="9 10">
    <name type="scientific">Cyphomyrmex costatus</name>
    <dbReference type="NCBI Taxonomy" id="456900"/>
    <lineage>
        <taxon>Eukaryota</taxon>
        <taxon>Metazoa</taxon>
        <taxon>Ecdysozoa</taxon>
        <taxon>Arthropoda</taxon>
        <taxon>Hexapoda</taxon>
        <taxon>Insecta</taxon>
        <taxon>Pterygota</taxon>
        <taxon>Neoptera</taxon>
        <taxon>Endopterygota</taxon>
        <taxon>Hymenoptera</taxon>
        <taxon>Apocrita</taxon>
        <taxon>Aculeata</taxon>
        <taxon>Formicoidea</taxon>
        <taxon>Formicidae</taxon>
        <taxon>Myrmicinae</taxon>
        <taxon>Cyphomyrmex</taxon>
    </lineage>
</organism>
<name>A0A195CQH0_9HYME</name>
<feature type="signal peptide" evidence="8">
    <location>
        <begin position="1"/>
        <end position="21"/>
    </location>
</feature>
<evidence type="ECO:0000256" key="2">
    <source>
        <dbReference type="ARBA" id="ARBA00005375"/>
    </source>
</evidence>
<dbReference type="InterPro" id="IPR029033">
    <property type="entry name" value="His_PPase_superfam"/>
</dbReference>
<evidence type="ECO:0000256" key="7">
    <source>
        <dbReference type="ARBA" id="ARBA00023180"/>
    </source>
</evidence>
<keyword evidence="5" id="KW-0378">Hydrolase</keyword>
<dbReference type="EC" id="3.1.3.2" evidence="3"/>
<keyword evidence="10" id="KW-1185">Reference proteome</keyword>
<gene>
    <name evidence="9" type="ORF">ALC62_06087</name>
</gene>
<dbReference type="InterPro" id="IPR000560">
    <property type="entry name" value="His_Pase_clade-2"/>
</dbReference>
<proteinExistence type="inferred from homology"/>
<dbReference type="Pfam" id="PF00328">
    <property type="entry name" value="His_Phos_2"/>
    <property type="match status" value="2"/>
</dbReference>
<reference evidence="9 10" key="1">
    <citation type="submission" date="2016-03" db="EMBL/GenBank/DDBJ databases">
        <title>Cyphomyrmex costatus WGS genome.</title>
        <authorList>
            <person name="Nygaard S."/>
            <person name="Hu H."/>
            <person name="Boomsma J."/>
            <person name="Zhang G."/>
        </authorList>
    </citation>
    <scope>NUCLEOTIDE SEQUENCE [LARGE SCALE GENOMIC DNA]</scope>
    <source>
        <strain evidence="9">MS0001</strain>
        <tissue evidence="9">Whole body</tissue>
    </source>
</reference>
<evidence type="ECO:0000313" key="10">
    <source>
        <dbReference type="Proteomes" id="UP000078542"/>
    </source>
</evidence>
<dbReference type="EMBL" id="KQ977394">
    <property type="protein sequence ID" value="KYN02993.1"/>
    <property type="molecule type" value="Genomic_DNA"/>
</dbReference>
<keyword evidence="6" id="KW-1015">Disulfide bond</keyword>
<feature type="chain" id="PRO_5008270106" description="acid phosphatase" evidence="8">
    <location>
        <begin position="22"/>
        <end position="380"/>
    </location>
</feature>
<evidence type="ECO:0000256" key="5">
    <source>
        <dbReference type="ARBA" id="ARBA00022801"/>
    </source>
</evidence>
<dbReference type="SUPFAM" id="SSF53254">
    <property type="entry name" value="Phosphoglycerate mutase-like"/>
    <property type="match status" value="1"/>
</dbReference>
<evidence type="ECO:0000256" key="1">
    <source>
        <dbReference type="ARBA" id="ARBA00000032"/>
    </source>
</evidence>
<dbReference type="PANTHER" id="PTHR11567">
    <property type="entry name" value="ACID PHOSPHATASE-RELATED"/>
    <property type="match status" value="1"/>
</dbReference>
<evidence type="ECO:0000256" key="6">
    <source>
        <dbReference type="ARBA" id="ARBA00023157"/>
    </source>
</evidence>
<protein>
    <recommendedName>
        <fullName evidence="3">acid phosphatase</fullName>
        <ecNumber evidence="3">3.1.3.2</ecNumber>
    </recommendedName>
</protein>
<dbReference type="Proteomes" id="UP000078542">
    <property type="component" value="Unassembled WGS sequence"/>
</dbReference>
<dbReference type="CDD" id="cd07061">
    <property type="entry name" value="HP_HAP_like"/>
    <property type="match status" value="1"/>
</dbReference>
<keyword evidence="7" id="KW-0325">Glycoprotein</keyword>
<dbReference type="Gene3D" id="3.40.50.1240">
    <property type="entry name" value="Phosphoglycerate mutase-like"/>
    <property type="match status" value="1"/>
</dbReference>